<keyword evidence="5" id="KW-1185">Reference proteome</keyword>
<dbReference type="PANTHER" id="PTHR43540">
    <property type="entry name" value="PEROXYUREIDOACRYLATE/UREIDOACRYLATE AMIDOHYDROLASE-RELATED"/>
    <property type="match status" value="1"/>
</dbReference>
<evidence type="ECO:0000313" key="5">
    <source>
        <dbReference type="Proteomes" id="UP000298347"/>
    </source>
</evidence>
<dbReference type="SUPFAM" id="SSF52499">
    <property type="entry name" value="Isochorismatase-like hydrolases"/>
    <property type="match status" value="1"/>
</dbReference>
<sequence>MMNPLSFGKGPLLLEGMKKIAQPLAELRLRVKEAGLAVIYVNDNEGRWQSEKEYIVQRALDGPAGGIIRPILPGNGDYFVIKPKHSGFFATPLQALLTELGIRTLILTGVAGNICVLFTANDAYMRDYKLFVPADCCASNVKEDNDFALRMMKNVLKADVREQAAIEFLLPADIRQTK</sequence>
<dbReference type="PANTHER" id="PTHR43540:SF6">
    <property type="entry name" value="ISOCHORISMATASE-LIKE DOMAIN-CONTAINING PROTEIN"/>
    <property type="match status" value="1"/>
</dbReference>
<dbReference type="Proteomes" id="UP000298347">
    <property type="component" value="Unassembled WGS sequence"/>
</dbReference>
<gene>
    <name evidence="4" type="ORF">E4665_09955</name>
</gene>
<dbReference type="CDD" id="cd00431">
    <property type="entry name" value="cysteine_hydrolases"/>
    <property type="match status" value="1"/>
</dbReference>
<dbReference type="OrthoDB" id="4305745at2"/>
<evidence type="ECO:0000313" key="4">
    <source>
        <dbReference type="EMBL" id="TGA98030.1"/>
    </source>
</evidence>
<accession>A0A4Z0GN93</accession>
<evidence type="ECO:0000256" key="1">
    <source>
        <dbReference type="ARBA" id="ARBA00006336"/>
    </source>
</evidence>
<organism evidence="4 5">
    <name type="scientific">Sporolactobacillus shoreae</name>
    <dbReference type="NCBI Taxonomy" id="1465501"/>
    <lineage>
        <taxon>Bacteria</taxon>
        <taxon>Bacillati</taxon>
        <taxon>Bacillota</taxon>
        <taxon>Bacilli</taxon>
        <taxon>Bacillales</taxon>
        <taxon>Sporolactobacillaceae</taxon>
        <taxon>Sporolactobacillus</taxon>
    </lineage>
</organism>
<dbReference type="AlphaFoldDB" id="A0A4Z0GN93"/>
<reference evidence="4 5" key="1">
    <citation type="journal article" date="2015" name="Int. J. Syst. Evol. Microbiol.">
        <title>Sporolactobacillus shoreae sp. nov. and Sporolactobacillus spathodeae sp. nov., two spore-forming lactic acid bacteria isolated from tree barks in Thailand.</title>
        <authorList>
            <person name="Thamacharoensuk T."/>
            <person name="Kitahara M."/>
            <person name="Ohkuma M."/>
            <person name="Thongchul N."/>
            <person name="Tanasupawat S."/>
        </authorList>
    </citation>
    <scope>NUCLEOTIDE SEQUENCE [LARGE SCALE GENOMIC DNA]</scope>
    <source>
        <strain evidence="4 5">BK92</strain>
    </source>
</reference>
<dbReference type="InterPro" id="IPR036380">
    <property type="entry name" value="Isochorismatase-like_sf"/>
</dbReference>
<feature type="domain" description="Isochorismatase-like" evidence="3">
    <location>
        <begin position="12"/>
        <end position="155"/>
    </location>
</feature>
<protein>
    <submittedName>
        <fullName evidence="4">Cysteine hydrolase</fullName>
    </submittedName>
</protein>
<evidence type="ECO:0000259" key="3">
    <source>
        <dbReference type="Pfam" id="PF00857"/>
    </source>
</evidence>
<dbReference type="GO" id="GO:0016787">
    <property type="term" value="F:hydrolase activity"/>
    <property type="evidence" value="ECO:0007669"/>
    <property type="project" value="UniProtKB-KW"/>
</dbReference>
<evidence type="ECO:0000256" key="2">
    <source>
        <dbReference type="ARBA" id="ARBA00022801"/>
    </source>
</evidence>
<comment type="similarity">
    <text evidence="1">Belongs to the isochorismatase family.</text>
</comment>
<dbReference type="Gene3D" id="3.40.50.850">
    <property type="entry name" value="Isochorismatase-like"/>
    <property type="match status" value="1"/>
</dbReference>
<dbReference type="InterPro" id="IPR050272">
    <property type="entry name" value="Isochorismatase-like_hydrls"/>
</dbReference>
<dbReference type="Pfam" id="PF00857">
    <property type="entry name" value="Isochorismatase"/>
    <property type="match status" value="1"/>
</dbReference>
<keyword evidence="2 4" id="KW-0378">Hydrolase</keyword>
<proteinExistence type="inferred from homology"/>
<comment type="caution">
    <text evidence="4">The sequence shown here is derived from an EMBL/GenBank/DDBJ whole genome shotgun (WGS) entry which is preliminary data.</text>
</comment>
<name>A0A4Z0GN93_9BACL</name>
<dbReference type="EMBL" id="SRJD01000010">
    <property type="protein sequence ID" value="TGA98030.1"/>
    <property type="molecule type" value="Genomic_DNA"/>
</dbReference>
<dbReference type="InterPro" id="IPR000868">
    <property type="entry name" value="Isochorismatase-like_dom"/>
</dbReference>